<reference evidence="1" key="1">
    <citation type="submission" date="2021-01" db="EMBL/GenBank/DDBJ databases">
        <authorList>
            <consortium name="Genoscope - CEA"/>
            <person name="William W."/>
        </authorList>
    </citation>
    <scope>NUCLEOTIDE SEQUENCE</scope>
</reference>
<keyword evidence="2" id="KW-1185">Reference proteome</keyword>
<accession>A0A8S1RPJ2</accession>
<protein>
    <submittedName>
        <fullName evidence="1">Uncharacterized protein</fullName>
    </submittedName>
</protein>
<proteinExistence type="predicted"/>
<dbReference type="AlphaFoldDB" id="A0A8S1RPJ2"/>
<comment type="caution">
    <text evidence="1">The sequence shown here is derived from an EMBL/GenBank/DDBJ whole genome shotgun (WGS) entry which is preliminary data.</text>
</comment>
<gene>
    <name evidence="1" type="ORF">PSON_ATCC_30995.1.T2070021</name>
</gene>
<sequence length="63" mass="7547">MEYQHLQNQLHYFNWSNSLSYHRLINTFKVLYQVSAFEIINRQSQSTCISFDQITAPVYIKTS</sequence>
<name>A0A8S1RPJ2_9CILI</name>
<organism evidence="1 2">
    <name type="scientific">Paramecium sonneborni</name>
    <dbReference type="NCBI Taxonomy" id="65129"/>
    <lineage>
        <taxon>Eukaryota</taxon>
        <taxon>Sar</taxon>
        <taxon>Alveolata</taxon>
        <taxon>Ciliophora</taxon>
        <taxon>Intramacronucleata</taxon>
        <taxon>Oligohymenophorea</taxon>
        <taxon>Peniculida</taxon>
        <taxon>Parameciidae</taxon>
        <taxon>Paramecium</taxon>
    </lineage>
</organism>
<dbReference type="Proteomes" id="UP000692954">
    <property type="component" value="Unassembled WGS sequence"/>
</dbReference>
<evidence type="ECO:0000313" key="2">
    <source>
        <dbReference type="Proteomes" id="UP000692954"/>
    </source>
</evidence>
<evidence type="ECO:0000313" key="1">
    <source>
        <dbReference type="EMBL" id="CAD8129100.1"/>
    </source>
</evidence>
<dbReference type="EMBL" id="CAJJDN010000207">
    <property type="protein sequence ID" value="CAD8129100.1"/>
    <property type="molecule type" value="Genomic_DNA"/>
</dbReference>